<accession>A0A8T2PBU0</accession>
<evidence type="ECO:0000313" key="1">
    <source>
        <dbReference type="EMBL" id="KAG9349699.1"/>
    </source>
</evidence>
<reference evidence="1" key="1">
    <citation type="thesis" date="2021" institute="BYU ScholarsArchive" country="Provo, UT, USA">
        <title>Applications of and Algorithms for Genome Assembly and Genomic Analyses with an Emphasis on Marine Teleosts.</title>
        <authorList>
            <person name="Pickett B.D."/>
        </authorList>
    </citation>
    <scope>NUCLEOTIDE SEQUENCE</scope>
    <source>
        <strain evidence="1">HI-2016</strain>
    </source>
</reference>
<comment type="caution">
    <text evidence="1">The sequence shown here is derived from an EMBL/GenBank/DDBJ whole genome shotgun (WGS) entry which is preliminary data.</text>
</comment>
<keyword evidence="2" id="KW-1185">Reference proteome</keyword>
<dbReference type="AlphaFoldDB" id="A0A8T2PBU0"/>
<protein>
    <submittedName>
        <fullName evidence="1">Uncharacterized protein</fullName>
    </submittedName>
</protein>
<organism evidence="1 2">
    <name type="scientific">Albula glossodonta</name>
    <name type="common">roundjaw bonefish</name>
    <dbReference type="NCBI Taxonomy" id="121402"/>
    <lineage>
        <taxon>Eukaryota</taxon>
        <taxon>Metazoa</taxon>
        <taxon>Chordata</taxon>
        <taxon>Craniata</taxon>
        <taxon>Vertebrata</taxon>
        <taxon>Euteleostomi</taxon>
        <taxon>Actinopterygii</taxon>
        <taxon>Neopterygii</taxon>
        <taxon>Teleostei</taxon>
        <taxon>Albuliformes</taxon>
        <taxon>Albulidae</taxon>
        <taxon>Albula</taxon>
    </lineage>
</organism>
<dbReference type="Proteomes" id="UP000824540">
    <property type="component" value="Unassembled WGS sequence"/>
</dbReference>
<gene>
    <name evidence="1" type="ORF">JZ751_028147</name>
</gene>
<evidence type="ECO:0000313" key="2">
    <source>
        <dbReference type="Proteomes" id="UP000824540"/>
    </source>
</evidence>
<sequence>MAKTEWRTTGKKRADGLVICGDSKGRPEGSHVCGPSLSPRHSVAALAVSSRVGQALDSGLEPLADTEAMCLVLSRVGQMFVRDHSVNLCPSTPYLIPAESICRHLGYAFSRRI</sequence>
<name>A0A8T2PBU0_9TELE</name>
<dbReference type="EMBL" id="JAFBMS010000009">
    <property type="protein sequence ID" value="KAG9349699.1"/>
    <property type="molecule type" value="Genomic_DNA"/>
</dbReference>
<proteinExistence type="predicted"/>